<evidence type="ECO:0000256" key="7">
    <source>
        <dbReference type="PIRSR" id="PIRSR601765-1"/>
    </source>
</evidence>
<feature type="compositionally biased region" description="Basic and acidic residues" evidence="9">
    <location>
        <begin position="123"/>
        <end position="139"/>
    </location>
</feature>
<feature type="binding site" evidence="7">
    <location>
        <position position="55"/>
    </location>
    <ligand>
        <name>Zn(2+)</name>
        <dbReference type="ChEBI" id="CHEBI:29105"/>
    </ligand>
</feature>
<gene>
    <name evidence="10" type="ORF">PAXRUDRAFT_829673</name>
</gene>
<dbReference type="GO" id="GO:0071244">
    <property type="term" value="P:cellular response to carbon dioxide"/>
    <property type="evidence" value="ECO:0007669"/>
    <property type="project" value="TreeGrafter"/>
</dbReference>
<sequence>MNSHHPHFPPNDVEKYASIILAANKSWVQRMTQVFPQYFPTQEAAQQPKILWVGCSDSRIQESDATASLPGNVFVHRNIANQFHLDDDNALSVLAYGVGELGAQHVVIVGHRNCGGAHAALDAAREPEPDAGHVTDKHGGKPKHNLHHHTTDKQAPRDPNDALTTWLAPLIDRVKQLSLPPDADAALDIVVEENVKLQVNNLTKLESFVKKSAKGPVWVHGWVFNFSTGFLKDLQITQVLGASK</sequence>
<organism evidence="10 11">
    <name type="scientific">Paxillus rubicundulus Ve08.2h10</name>
    <dbReference type="NCBI Taxonomy" id="930991"/>
    <lineage>
        <taxon>Eukaryota</taxon>
        <taxon>Fungi</taxon>
        <taxon>Dikarya</taxon>
        <taxon>Basidiomycota</taxon>
        <taxon>Agaricomycotina</taxon>
        <taxon>Agaricomycetes</taxon>
        <taxon>Agaricomycetidae</taxon>
        <taxon>Boletales</taxon>
        <taxon>Paxilineae</taxon>
        <taxon>Paxillaceae</taxon>
        <taxon>Paxillus</taxon>
    </lineage>
</organism>
<keyword evidence="5 8" id="KW-0456">Lyase</keyword>
<dbReference type="InterPro" id="IPR036874">
    <property type="entry name" value="Carbonic_anhydrase_sf"/>
</dbReference>
<evidence type="ECO:0000256" key="6">
    <source>
        <dbReference type="ARBA" id="ARBA00048348"/>
    </source>
</evidence>
<dbReference type="GO" id="GO:0008270">
    <property type="term" value="F:zinc ion binding"/>
    <property type="evidence" value="ECO:0007669"/>
    <property type="project" value="UniProtKB-UniRule"/>
</dbReference>
<comment type="cofactor">
    <cofactor evidence="7">
        <name>Zn(2+)</name>
        <dbReference type="ChEBI" id="CHEBI:29105"/>
    </cofactor>
    <text evidence="7">Binds 1 zinc ion per subunit.</text>
</comment>
<proteinExistence type="inferred from homology"/>
<dbReference type="InterPro" id="IPR001765">
    <property type="entry name" value="Carbonic_anhydrase"/>
</dbReference>
<feature type="compositionally biased region" description="Basic and acidic residues" evidence="9">
    <location>
        <begin position="149"/>
        <end position="160"/>
    </location>
</feature>
<dbReference type="EC" id="4.2.1.1" evidence="2 8"/>
<reference evidence="10 11" key="1">
    <citation type="submission" date="2014-04" db="EMBL/GenBank/DDBJ databases">
        <authorList>
            <consortium name="DOE Joint Genome Institute"/>
            <person name="Kuo A."/>
            <person name="Kohler A."/>
            <person name="Jargeat P."/>
            <person name="Nagy L.G."/>
            <person name="Floudas D."/>
            <person name="Copeland A."/>
            <person name="Barry K.W."/>
            <person name="Cichocki N."/>
            <person name="Veneault-Fourrey C."/>
            <person name="LaButti K."/>
            <person name="Lindquist E.A."/>
            <person name="Lipzen A."/>
            <person name="Lundell T."/>
            <person name="Morin E."/>
            <person name="Murat C."/>
            <person name="Sun H."/>
            <person name="Tunlid A."/>
            <person name="Henrissat B."/>
            <person name="Grigoriev I.V."/>
            <person name="Hibbett D.S."/>
            <person name="Martin F."/>
            <person name="Nordberg H.P."/>
            <person name="Cantor M.N."/>
            <person name="Hua S.X."/>
        </authorList>
    </citation>
    <scope>NUCLEOTIDE SEQUENCE [LARGE SCALE GENOMIC DNA]</scope>
    <source>
        <strain evidence="10 11">Ve08.2h10</strain>
    </source>
</reference>
<protein>
    <recommendedName>
        <fullName evidence="2 8">Carbonic anhydrase</fullName>
        <ecNumber evidence="2 8">4.2.1.1</ecNumber>
    </recommendedName>
    <alternativeName>
        <fullName evidence="8">Carbonate dehydratase</fullName>
    </alternativeName>
</protein>
<dbReference type="GO" id="GO:0034599">
    <property type="term" value="P:cellular response to oxidative stress"/>
    <property type="evidence" value="ECO:0007669"/>
    <property type="project" value="TreeGrafter"/>
</dbReference>
<evidence type="ECO:0000256" key="4">
    <source>
        <dbReference type="ARBA" id="ARBA00022833"/>
    </source>
</evidence>
<evidence type="ECO:0000313" key="11">
    <source>
        <dbReference type="Proteomes" id="UP000054538"/>
    </source>
</evidence>
<evidence type="ECO:0000256" key="8">
    <source>
        <dbReference type="RuleBase" id="RU003956"/>
    </source>
</evidence>
<dbReference type="PANTHER" id="PTHR11002:SF76">
    <property type="entry name" value="CARBONIC ANHYDRASE"/>
    <property type="match status" value="1"/>
</dbReference>
<evidence type="ECO:0000256" key="1">
    <source>
        <dbReference type="ARBA" id="ARBA00006217"/>
    </source>
</evidence>
<dbReference type="AlphaFoldDB" id="A0A0D0E5H3"/>
<comment type="similarity">
    <text evidence="1 8">Belongs to the beta-class carbonic anhydrase family.</text>
</comment>
<dbReference type="SMART" id="SM00947">
    <property type="entry name" value="Pro_CA"/>
    <property type="match status" value="1"/>
</dbReference>
<evidence type="ECO:0000256" key="3">
    <source>
        <dbReference type="ARBA" id="ARBA00022723"/>
    </source>
</evidence>
<dbReference type="OrthoDB" id="10248475at2759"/>
<keyword evidence="3 7" id="KW-0479">Metal-binding</keyword>
<dbReference type="GO" id="GO:0004089">
    <property type="term" value="F:carbonate dehydratase activity"/>
    <property type="evidence" value="ECO:0007669"/>
    <property type="project" value="UniProtKB-UniRule"/>
</dbReference>
<accession>A0A0D0E5H3</accession>
<dbReference type="HOGENOM" id="CLU_053879_3_2_1"/>
<dbReference type="SUPFAM" id="SSF53056">
    <property type="entry name" value="beta-carbonic anhydrase, cab"/>
    <property type="match status" value="1"/>
</dbReference>
<dbReference type="FunCoup" id="A0A0D0E5H3">
    <property type="interactions" value="257"/>
</dbReference>
<feature type="binding site" evidence="7">
    <location>
        <position position="111"/>
    </location>
    <ligand>
        <name>Zn(2+)</name>
        <dbReference type="ChEBI" id="CHEBI:29105"/>
    </ligand>
</feature>
<feature type="binding site" evidence="7">
    <location>
        <position position="57"/>
    </location>
    <ligand>
        <name>Zn(2+)</name>
        <dbReference type="ChEBI" id="CHEBI:29105"/>
    </ligand>
</feature>
<dbReference type="Pfam" id="PF00484">
    <property type="entry name" value="Pro_CA"/>
    <property type="match status" value="1"/>
</dbReference>
<evidence type="ECO:0000313" key="10">
    <source>
        <dbReference type="EMBL" id="KIK92745.1"/>
    </source>
</evidence>
<dbReference type="EMBL" id="KN825247">
    <property type="protein sequence ID" value="KIK92745.1"/>
    <property type="molecule type" value="Genomic_DNA"/>
</dbReference>
<evidence type="ECO:0000256" key="2">
    <source>
        <dbReference type="ARBA" id="ARBA00012925"/>
    </source>
</evidence>
<feature type="region of interest" description="Disordered" evidence="9">
    <location>
        <begin position="123"/>
        <end position="161"/>
    </location>
</feature>
<name>A0A0D0E5H3_9AGAM</name>
<comment type="catalytic activity">
    <reaction evidence="6 8">
        <text>hydrogencarbonate + H(+) = CO2 + H2O</text>
        <dbReference type="Rhea" id="RHEA:10748"/>
        <dbReference type="ChEBI" id="CHEBI:15377"/>
        <dbReference type="ChEBI" id="CHEBI:15378"/>
        <dbReference type="ChEBI" id="CHEBI:16526"/>
        <dbReference type="ChEBI" id="CHEBI:17544"/>
        <dbReference type="EC" id="4.2.1.1"/>
    </reaction>
</comment>
<evidence type="ECO:0000256" key="9">
    <source>
        <dbReference type="SAM" id="MobiDB-lite"/>
    </source>
</evidence>
<keyword evidence="11" id="KW-1185">Reference proteome</keyword>
<dbReference type="InParanoid" id="A0A0D0E5H3"/>
<dbReference type="STRING" id="930991.A0A0D0E5H3"/>
<dbReference type="Gene3D" id="3.40.1050.10">
    <property type="entry name" value="Carbonic anhydrase"/>
    <property type="match status" value="1"/>
</dbReference>
<dbReference type="PANTHER" id="PTHR11002">
    <property type="entry name" value="CARBONIC ANHYDRASE"/>
    <property type="match status" value="1"/>
</dbReference>
<comment type="function">
    <text evidence="8">Reversible hydration of carbon dioxide.</text>
</comment>
<feature type="binding site" evidence="7">
    <location>
        <position position="114"/>
    </location>
    <ligand>
        <name>Zn(2+)</name>
        <dbReference type="ChEBI" id="CHEBI:29105"/>
    </ligand>
</feature>
<evidence type="ECO:0000256" key="5">
    <source>
        <dbReference type="ARBA" id="ARBA00023239"/>
    </source>
</evidence>
<dbReference type="Proteomes" id="UP000054538">
    <property type="component" value="Unassembled WGS sequence"/>
</dbReference>
<reference evidence="11" key="2">
    <citation type="submission" date="2015-01" db="EMBL/GenBank/DDBJ databases">
        <title>Evolutionary Origins and Diversification of the Mycorrhizal Mutualists.</title>
        <authorList>
            <consortium name="DOE Joint Genome Institute"/>
            <consortium name="Mycorrhizal Genomics Consortium"/>
            <person name="Kohler A."/>
            <person name="Kuo A."/>
            <person name="Nagy L.G."/>
            <person name="Floudas D."/>
            <person name="Copeland A."/>
            <person name="Barry K.W."/>
            <person name="Cichocki N."/>
            <person name="Veneault-Fourrey C."/>
            <person name="LaButti K."/>
            <person name="Lindquist E.A."/>
            <person name="Lipzen A."/>
            <person name="Lundell T."/>
            <person name="Morin E."/>
            <person name="Murat C."/>
            <person name="Riley R."/>
            <person name="Ohm R."/>
            <person name="Sun H."/>
            <person name="Tunlid A."/>
            <person name="Henrissat B."/>
            <person name="Grigoriev I.V."/>
            <person name="Hibbett D.S."/>
            <person name="Martin F."/>
        </authorList>
    </citation>
    <scope>NUCLEOTIDE SEQUENCE [LARGE SCALE GENOMIC DNA]</scope>
    <source>
        <strain evidence="11">Ve08.2h10</strain>
    </source>
</reference>
<keyword evidence="4 7" id="KW-0862">Zinc</keyword>